<feature type="transmembrane region" description="Helical" evidence="1">
    <location>
        <begin position="21"/>
        <end position="43"/>
    </location>
</feature>
<sequence length="86" mass="8744">MKTSRPAPAGTGTGHPRAVRAAYYTFSVVIAVGLGAVIAGALSDYNRPLRITAQIGTTVVLLGLAGFFADSVLARFHRGPSGGDSA</sequence>
<dbReference type="RefSeq" id="WP_197005133.1">
    <property type="nucleotide sequence ID" value="NZ_BONS01000017.1"/>
</dbReference>
<name>A0A8J7KHC8_9ACTN</name>
<comment type="caution">
    <text evidence="2">The sequence shown here is derived from an EMBL/GenBank/DDBJ whole genome shotgun (WGS) entry which is preliminary data.</text>
</comment>
<keyword evidence="1" id="KW-1133">Transmembrane helix</keyword>
<evidence type="ECO:0000313" key="2">
    <source>
        <dbReference type="EMBL" id="MBG6138360.1"/>
    </source>
</evidence>
<evidence type="ECO:0000256" key="1">
    <source>
        <dbReference type="SAM" id="Phobius"/>
    </source>
</evidence>
<dbReference type="Proteomes" id="UP000622552">
    <property type="component" value="Unassembled WGS sequence"/>
</dbReference>
<organism evidence="2 3">
    <name type="scientific">Longispora fulva</name>
    <dbReference type="NCBI Taxonomy" id="619741"/>
    <lineage>
        <taxon>Bacteria</taxon>
        <taxon>Bacillati</taxon>
        <taxon>Actinomycetota</taxon>
        <taxon>Actinomycetes</taxon>
        <taxon>Micromonosporales</taxon>
        <taxon>Micromonosporaceae</taxon>
        <taxon>Longispora</taxon>
    </lineage>
</organism>
<reference evidence="2" key="1">
    <citation type="submission" date="2020-11" db="EMBL/GenBank/DDBJ databases">
        <title>Sequencing the genomes of 1000 actinobacteria strains.</title>
        <authorList>
            <person name="Klenk H.-P."/>
        </authorList>
    </citation>
    <scope>NUCLEOTIDE SEQUENCE</scope>
    <source>
        <strain evidence="2">DSM 45356</strain>
    </source>
</reference>
<dbReference type="EMBL" id="JADOUF010000001">
    <property type="protein sequence ID" value="MBG6138360.1"/>
    <property type="molecule type" value="Genomic_DNA"/>
</dbReference>
<evidence type="ECO:0000313" key="3">
    <source>
        <dbReference type="Proteomes" id="UP000622552"/>
    </source>
</evidence>
<keyword evidence="1" id="KW-0472">Membrane</keyword>
<dbReference type="AlphaFoldDB" id="A0A8J7KHC8"/>
<feature type="transmembrane region" description="Helical" evidence="1">
    <location>
        <begin position="49"/>
        <end position="69"/>
    </location>
</feature>
<keyword evidence="3" id="KW-1185">Reference proteome</keyword>
<keyword evidence="1" id="KW-0812">Transmembrane</keyword>
<protein>
    <submittedName>
        <fullName evidence="2">Uncharacterized protein</fullName>
    </submittedName>
</protein>
<accession>A0A8J7KHC8</accession>
<gene>
    <name evidence="2" type="ORF">IW245_004554</name>
</gene>
<proteinExistence type="predicted"/>